<accession>A0ABW2TQD4</accession>
<evidence type="ECO:0000313" key="2">
    <source>
        <dbReference type="EMBL" id="MFC7614983.1"/>
    </source>
</evidence>
<evidence type="ECO:0000256" key="1">
    <source>
        <dbReference type="SAM" id="Phobius"/>
    </source>
</evidence>
<keyword evidence="1" id="KW-0812">Transmembrane</keyword>
<evidence type="ECO:0008006" key="4">
    <source>
        <dbReference type="Google" id="ProtNLM"/>
    </source>
</evidence>
<keyword evidence="1" id="KW-1133">Transmembrane helix</keyword>
<feature type="transmembrane region" description="Helical" evidence="1">
    <location>
        <begin position="21"/>
        <end position="42"/>
    </location>
</feature>
<reference evidence="3" key="1">
    <citation type="journal article" date="2019" name="Int. J. Syst. Evol. Microbiol.">
        <title>The Global Catalogue of Microorganisms (GCM) 10K type strain sequencing project: providing services to taxonomists for standard genome sequencing and annotation.</title>
        <authorList>
            <consortium name="The Broad Institute Genomics Platform"/>
            <consortium name="The Broad Institute Genome Sequencing Center for Infectious Disease"/>
            <person name="Wu L."/>
            <person name="Ma J."/>
        </authorList>
    </citation>
    <scope>NUCLEOTIDE SEQUENCE [LARGE SCALE GENOMIC DNA]</scope>
    <source>
        <strain evidence="3">JCM 17695</strain>
    </source>
</reference>
<proteinExistence type="predicted"/>
<dbReference type="EMBL" id="JBHTEY010000004">
    <property type="protein sequence ID" value="MFC7614983.1"/>
    <property type="molecule type" value="Genomic_DNA"/>
</dbReference>
<keyword evidence="1" id="KW-0472">Membrane</keyword>
<comment type="caution">
    <text evidence="2">The sequence shown here is derived from an EMBL/GenBank/DDBJ whole genome shotgun (WGS) entry which is preliminary data.</text>
</comment>
<protein>
    <recommendedName>
        <fullName evidence="4">Secreted protein</fullName>
    </recommendedName>
</protein>
<sequence>MTIEQSTPSDAPKKPSVLRRVLGFVVALVVAGAVAYGINYFGSDAAQTKAGDCASLTGTSSDADFKTVDCGAPEANYTVGKVLSSTGESCGENYDQYTETARRGPDSKLCLVPRLESGKCHDFDSTGMGYPVIECTASNAVMVKTVASEAECADGKALAYTEPKTIYCLTAPTES</sequence>
<name>A0ABW2TQD4_9PSEU</name>
<evidence type="ECO:0000313" key="3">
    <source>
        <dbReference type="Proteomes" id="UP001596512"/>
    </source>
</evidence>
<dbReference type="Proteomes" id="UP001596512">
    <property type="component" value="Unassembled WGS sequence"/>
</dbReference>
<keyword evidence="3" id="KW-1185">Reference proteome</keyword>
<gene>
    <name evidence="2" type="ORF">ACFQV2_17130</name>
</gene>
<organism evidence="2 3">
    <name type="scientific">Actinokineospora soli</name>
    <dbReference type="NCBI Taxonomy" id="1048753"/>
    <lineage>
        <taxon>Bacteria</taxon>
        <taxon>Bacillati</taxon>
        <taxon>Actinomycetota</taxon>
        <taxon>Actinomycetes</taxon>
        <taxon>Pseudonocardiales</taxon>
        <taxon>Pseudonocardiaceae</taxon>
        <taxon>Actinokineospora</taxon>
    </lineage>
</organism>